<dbReference type="HOGENOM" id="CLU_007383_10_5_7"/>
<dbReference type="OrthoDB" id="319724at2"/>
<dbReference type="InterPro" id="IPR036291">
    <property type="entry name" value="NAD(P)-bd_dom_sf"/>
</dbReference>
<dbReference type="EMBL" id="CP001804">
    <property type="protein sequence ID" value="ACY15072.1"/>
    <property type="molecule type" value="Genomic_DNA"/>
</dbReference>
<dbReference type="eggNOG" id="COG0702">
    <property type="taxonomic scope" value="Bacteria"/>
</dbReference>
<dbReference type="PANTHER" id="PTHR43162:SF1">
    <property type="entry name" value="PRESTALK A DIFFERENTIATION PROTEIN A"/>
    <property type="match status" value="1"/>
</dbReference>
<dbReference type="SUPFAM" id="SSF51735">
    <property type="entry name" value="NAD(P)-binding Rossmann-fold domains"/>
    <property type="match status" value="1"/>
</dbReference>
<dbReference type="InterPro" id="IPR008030">
    <property type="entry name" value="NmrA-like"/>
</dbReference>
<name>D0LKM4_HALO1</name>
<dbReference type="PANTHER" id="PTHR43162">
    <property type="match status" value="1"/>
</dbReference>
<dbReference type="Proteomes" id="UP000001880">
    <property type="component" value="Chromosome"/>
</dbReference>
<gene>
    <name evidence="2" type="ordered locus">Hoch_2536</name>
</gene>
<dbReference type="Gene3D" id="3.90.25.10">
    <property type="entry name" value="UDP-galactose 4-epimerase, domain 1"/>
    <property type="match status" value="1"/>
</dbReference>
<dbReference type="AlphaFoldDB" id="D0LKM4"/>
<proteinExistence type="predicted"/>
<evidence type="ECO:0000259" key="1">
    <source>
        <dbReference type="Pfam" id="PF05368"/>
    </source>
</evidence>
<keyword evidence="3" id="KW-1185">Reference proteome</keyword>
<dbReference type="STRING" id="502025.Hoch_2536"/>
<protein>
    <submittedName>
        <fullName evidence="2">NmrA family protein</fullName>
    </submittedName>
</protein>
<dbReference type="Pfam" id="PF05368">
    <property type="entry name" value="NmrA"/>
    <property type="match status" value="1"/>
</dbReference>
<evidence type="ECO:0000313" key="3">
    <source>
        <dbReference type="Proteomes" id="UP000001880"/>
    </source>
</evidence>
<organism evidence="2 3">
    <name type="scientific">Haliangium ochraceum (strain DSM 14365 / JCM 11303 / SMP-2)</name>
    <dbReference type="NCBI Taxonomy" id="502025"/>
    <lineage>
        <taxon>Bacteria</taxon>
        <taxon>Pseudomonadati</taxon>
        <taxon>Myxococcota</taxon>
        <taxon>Polyangia</taxon>
        <taxon>Haliangiales</taxon>
        <taxon>Kofleriaceae</taxon>
        <taxon>Haliangium</taxon>
    </lineage>
</organism>
<dbReference type="Gene3D" id="3.40.50.720">
    <property type="entry name" value="NAD(P)-binding Rossmann-like Domain"/>
    <property type="match status" value="1"/>
</dbReference>
<dbReference type="KEGG" id="hoh:Hoch_2536"/>
<dbReference type="RefSeq" id="WP_012827680.1">
    <property type="nucleotide sequence ID" value="NC_013440.1"/>
</dbReference>
<dbReference type="InterPro" id="IPR051604">
    <property type="entry name" value="Ergot_Alk_Oxidoreductase"/>
</dbReference>
<reference evidence="2 3" key="1">
    <citation type="journal article" date="2010" name="Stand. Genomic Sci.">
        <title>Complete genome sequence of Haliangium ochraceum type strain (SMP-2).</title>
        <authorList>
            <consortium name="US DOE Joint Genome Institute (JGI-PGF)"/>
            <person name="Ivanova N."/>
            <person name="Daum C."/>
            <person name="Lang E."/>
            <person name="Abt B."/>
            <person name="Kopitz M."/>
            <person name="Saunders E."/>
            <person name="Lapidus A."/>
            <person name="Lucas S."/>
            <person name="Glavina Del Rio T."/>
            <person name="Nolan M."/>
            <person name="Tice H."/>
            <person name="Copeland A."/>
            <person name="Cheng J.F."/>
            <person name="Chen F."/>
            <person name="Bruce D."/>
            <person name="Goodwin L."/>
            <person name="Pitluck S."/>
            <person name="Mavromatis K."/>
            <person name="Pati A."/>
            <person name="Mikhailova N."/>
            <person name="Chen A."/>
            <person name="Palaniappan K."/>
            <person name="Land M."/>
            <person name="Hauser L."/>
            <person name="Chang Y.J."/>
            <person name="Jeffries C.D."/>
            <person name="Detter J.C."/>
            <person name="Brettin T."/>
            <person name="Rohde M."/>
            <person name="Goker M."/>
            <person name="Bristow J."/>
            <person name="Markowitz V."/>
            <person name="Eisen J.A."/>
            <person name="Hugenholtz P."/>
            <person name="Kyrpides N.C."/>
            <person name="Klenk H.P."/>
        </authorList>
    </citation>
    <scope>NUCLEOTIDE SEQUENCE [LARGE SCALE GENOMIC DNA]</scope>
    <source>
        <strain evidence="3">DSM 14365 / CIP 107738 / JCM 11303 / AJ 13395 / SMP-2</strain>
    </source>
</reference>
<evidence type="ECO:0000313" key="2">
    <source>
        <dbReference type="EMBL" id="ACY15072.1"/>
    </source>
</evidence>
<feature type="domain" description="NmrA-like" evidence="1">
    <location>
        <begin position="2"/>
        <end position="282"/>
    </location>
</feature>
<sequence>MRITINTPNGTIGRALAELLLDAGAELSIIARSPDKAQDLVARGARLVPGSIDDEAVVDQALEGADALFWLTPPAPRPDYLHWAVTTGRQAAALAAKHGVGKVVVLSSVGAHNGAGTGPVSCLLPIEEAFADAVPHTVALRAGMFMENLLRSIDTIAQAGAIYMPIAADQPLPLVATRDIAKVAAEELLAGASGGHRVRGVHGPAAMSNAQATAVLAEVLERPVSYYAVTLEQAREAMAAAGMPEFAQELYLEMYRAIAEGRLDPAEPRTSETTTPTTMAEFAREVLAPAVASA</sequence>
<accession>D0LKM4</accession>